<reference evidence="1 2" key="1">
    <citation type="journal article" date="2014" name="Int. J. Syst. Evol. Microbiol.">
        <title>Listeria floridensis sp. nov., Listeria aquatica sp. nov., Listeria cornellensis sp. nov., Listeria riparia sp. nov. and Listeria grandensis sp. nov., from agricultural and natural environments.</title>
        <authorList>
            <person name="den Bakker H.C."/>
            <person name="Warchocki S."/>
            <person name="Wright E.M."/>
            <person name="Allred A.F."/>
            <person name="Ahlstrom C."/>
            <person name="Manuel C.S."/>
            <person name="Stasiewicz M.J."/>
            <person name="Burrell A."/>
            <person name="Roof S."/>
            <person name="Strawn L."/>
            <person name="Fortes E.D."/>
            <person name="Nightingale K.K."/>
            <person name="Kephart D."/>
            <person name="Wiedmann M."/>
        </authorList>
    </citation>
    <scope>NUCLEOTIDE SEQUENCE [LARGE SCALE GENOMIC DNA]</scope>
    <source>
        <strain evidence="2">FSL F6-969</strain>
    </source>
</reference>
<keyword evidence="1" id="KW-0547">Nucleotide-binding</keyword>
<dbReference type="GO" id="GO:0005524">
    <property type="term" value="F:ATP binding"/>
    <property type="evidence" value="ECO:0007669"/>
    <property type="project" value="UniProtKB-KW"/>
</dbReference>
<keyword evidence="2" id="KW-1185">Reference proteome</keyword>
<sequence>MLNEQQITKLLQRVLDPLLEFTLQETDGILEVNVIKNSVALHIALADPELHTEEFTTNITELLGEFGCKDIHFELAYLPVSKIEQLLAAKKKYTVS</sequence>
<dbReference type="PATRIC" id="fig|1265820.5.peg.3615"/>
<accession>W7BDM1</accession>
<dbReference type="STRING" id="1265820.PCORN_18344"/>
<dbReference type="Proteomes" id="UP000019254">
    <property type="component" value="Unassembled WGS sequence"/>
</dbReference>
<comment type="caution">
    <text evidence="1">The sequence shown here is derived from an EMBL/GenBank/DDBJ whole genome shotgun (WGS) entry which is preliminary data.</text>
</comment>
<dbReference type="OrthoDB" id="9809679at2"/>
<evidence type="ECO:0000313" key="1">
    <source>
        <dbReference type="EMBL" id="EUJ25239.1"/>
    </source>
</evidence>
<name>W7BDM1_9LIST</name>
<organism evidence="1 2">
    <name type="scientific">Listeria cornellensis FSL F6-0969</name>
    <dbReference type="NCBI Taxonomy" id="1265820"/>
    <lineage>
        <taxon>Bacteria</taxon>
        <taxon>Bacillati</taxon>
        <taxon>Bacillota</taxon>
        <taxon>Bacilli</taxon>
        <taxon>Bacillales</taxon>
        <taxon>Listeriaceae</taxon>
        <taxon>Listeria</taxon>
    </lineage>
</organism>
<evidence type="ECO:0000313" key="2">
    <source>
        <dbReference type="Proteomes" id="UP000019254"/>
    </source>
</evidence>
<keyword evidence="1" id="KW-0067">ATP-binding</keyword>
<dbReference type="AlphaFoldDB" id="W7BDM1"/>
<dbReference type="EMBL" id="AODE01000048">
    <property type="protein sequence ID" value="EUJ25239.1"/>
    <property type="molecule type" value="Genomic_DNA"/>
</dbReference>
<protein>
    <submittedName>
        <fullName evidence="1">ATP-binding protein, Mrp/Nbp35 family</fullName>
    </submittedName>
</protein>
<gene>
    <name evidence="1" type="ORF">PCORN_18344</name>
</gene>
<proteinExistence type="predicted"/>